<protein>
    <recommendedName>
        <fullName evidence="9">Aldehyde ferredoxin oxidoreductase N-terminal domain-containing protein</fullName>
    </recommendedName>
</protein>
<evidence type="ECO:0000256" key="1">
    <source>
        <dbReference type="ARBA" id="ARBA00001966"/>
    </source>
</evidence>
<dbReference type="EMBL" id="LAZR01009831">
    <property type="protein sequence ID" value="KKM70362.1"/>
    <property type="molecule type" value="Genomic_DNA"/>
</dbReference>
<dbReference type="InterPro" id="IPR013984">
    <property type="entry name" value="Ald_Fedxn_OxRdtase_dom2"/>
</dbReference>
<dbReference type="Gene3D" id="1.10.569.10">
    <property type="entry name" value="Aldehyde Ferredoxin Oxidoreductase Protein, subunit A, domain 2"/>
    <property type="match status" value="1"/>
</dbReference>
<dbReference type="SMART" id="SM00790">
    <property type="entry name" value="AFOR_N"/>
    <property type="match status" value="1"/>
</dbReference>
<dbReference type="InterPro" id="IPR001203">
    <property type="entry name" value="OxRdtase_Ald_Fedxn_C"/>
</dbReference>
<keyword evidence="5" id="KW-0560">Oxidoreductase</keyword>
<dbReference type="InterPro" id="IPR036021">
    <property type="entry name" value="Tungsten_al_ferr_oxy-like_C"/>
</dbReference>
<feature type="domain" description="Aldehyde ferredoxin oxidoreductase N-terminal" evidence="9">
    <location>
        <begin position="8"/>
        <end position="217"/>
    </location>
</feature>
<accession>A0A0F9MMH5</accession>
<comment type="cofactor">
    <cofactor evidence="8">
        <name>tungstopterin</name>
        <dbReference type="ChEBI" id="CHEBI:30402"/>
    </cofactor>
</comment>
<evidence type="ECO:0000259" key="9">
    <source>
        <dbReference type="SMART" id="SM00790"/>
    </source>
</evidence>
<keyword evidence="6" id="KW-0408">Iron</keyword>
<dbReference type="Gene3D" id="1.10.599.10">
    <property type="entry name" value="Aldehyde Ferredoxin Oxidoreductase Protein, subunit A, domain 3"/>
    <property type="match status" value="1"/>
</dbReference>
<dbReference type="GO" id="GO:0051539">
    <property type="term" value="F:4 iron, 4 sulfur cluster binding"/>
    <property type="evidence" value="ECO:0007669"/>
    <property type="project" value="UniProtKB-KW"/>
</dbReference>
<comment type="caution">
    <text evidence="10">The sequence shown here is derived from an EMBL/GenBank/DDBJ whole genome shotgun (WGS) entry which is preliminary data.</text>
</comment>
<dbReference type="PANTHER" id="PTHR30038">
    <property type="entry name" value="ALDEHYDE FERREDOXIN OXIDOREDUCTASE"/>
    <property type="match status" value="1"/>
</dbReference>
<evidence type="ECO:0000313" key="10">
    <source>
        <dbReference type="EMBL" id="KKM70362.1"/>
    </source>
</evidence>
<dbReference type="Pfam" id="PF02730">
    <property type="entry name" value="AFOR_N"/>
    <property type="match status" value="1"/>
</dbReference>
<dbReference type="GO" id="GO:0016625">
    <property type="term" value="F:oxidoreductase activity, acting on the aldehyde or oxo group of donors, iron-sulfur protein as acceptor"/>
    <property type="evidence" value="ECO:0007669"/>
    <property type="project" value="InterPro"/>
</dbReference>
<dbReference type="AlphaFoldDB" id="A0A0F9MMH5"/>
<proteinExistence type="inferred from homology"/>
<evidence type="ECO:0000256" key="8">
    <source>
        <dbReference type="ARBA" id="ARBA00049934"/>
    </source>
</evidence>
<comment type="cofactor">
    <cofactor evidence="1">
        <name>[4Fe-4S] cluster</name>
        <dbReference type="ChEBI" id="CHEBI:49883"/>
    </cofactor>
</comment>
<keyword evidence="3" id="KW-0004">4Fe-4S</keyword>
<sequence length="629" mass="69792">MEEKFYGYNGKVAFIDLSKEAFEVKDLSKKIAKEYLGGTGLSAKITYDLLSKNDYDILKTNPLSEINPLIFATGPITGTARPSSGRYTVTGISPLTRIWGEGSSGGSFCISLRQCGFDAIVITEKAKNPIYLYIHNGEIRFKSAASLWSKDCYETQELIQQELNEPKVKIACIGPAGEYLINYAAIINDEGRAIGRCGLGTLMGSKNLKALAIYGSNKIGIFDDKIGIELRRQERLKKEANFLSSAKDLVFNMYGTNSYLDLGMLNGDTPGNYFSEGEFFAEKLTAKTLKEEYPVFNYGCVGCRVKCGKSTIIEIGGKEIAVDGPEYESVAAFGPLCGIFDSKSVIIANHLCNKYGIDTISCGVSIAFLIYLVQNNLGIDTIKKNLDDIQIEDIKWGHGDIVLRLIEKISKREGIGDILAEGVRIMAEKLKVDPELAAHVKGLEIPMHDPRAYAGQALSYMTCCVGADHNKCDWYAVELGNISYPKIRIKKSREEHNIKGNEIGIVRLQDLRAIDDSAVNCNFSSPSLKHIIGYINAGTGFNYDTKSLILVGERINNIKRLINCNLGITRKDDKLPKYFTKALKSGKTAGIRLNLEENLRNYYKKRGWDWETGKPTEEKLKQLGLFLMN</sequence>
<organism evidence="10">
    <name type="scientific">marine sediment metagenome</name>
    <dbReference type="NCBI Taxonomy" id="412755"/>
    <lineage>
        <taxon>unclassified sequences</taxon>
        <taxon>metagenomes</taxon>
        <taxon>ecological metagenomes</taxon>
    </lineage>
</organism>
<evidence type="ECO:0000256" key="5">
    <source>
        <dbReference type="ARBA" id="ARBA00023002"/>
    </source>
</evidence>
<dbReference type="InterPro" id="IPR036503">
    <property type="entry name" value="Ald_Fedxn_OxRdtase_N_sf"/>
</dbReference>
<dbReference type="InterPro" id="IPR013985">
    <property type="entry name" value="Ald_Fedxn_OxRdtase_dom3"/>
</dbReference>
<evidence type="ECO:0000256" key="7">
    <source>
        <dbReference type="ARBA" id="ARBA00023014"/>
    </source>
</evidence>
<dbReference type="PANTHER" id="PTHR30038:SF7">
    <property type="entry name" value="TUNGSTEN-CONTAINING GLYCERALDEHYDE-3-PHOSPHATE:FERREDOXIN OXIDOREDUCTASE"/>
    <property type="match status" value="1"/>
</dbReference>
<dbReference type="GO" id="GO:0009055">
    <property type="term" value="F:electron transfer activity"/>
    <property type="evidence" value="ECO:0007669"/>
    <property type="project" value="InterPro"/>
</dbReference>
<comment type="similarity">
    <text evidence="2">Belongs to the AOR/FOR family.</text>
</comment>
<evidence type="ECO:0000256" key="4">
    <source>
        <dbReference type="ARBA" id="ARBA00022723"/>
    </source>
</evidence>
<evidence type="ECO:0000256" key="2">
    <source>
        <dbReference type="ARBA" id="ARBA00011032"/>
    </source>
</evidence>
<evidence type="ECO:0000256" key="6">
    <source>
        <dbReference type="ARBA" id="ARBA00023004"/>
    </source>
</evidence>
<reference evidence="10" key="1">
    <citation type="journal article" date="2015" name="Nature">
        <title>Complex archaea that bridge the gap between prokaryotes and eukaryotes.</title>
        <authorList>
            <person name="Spang A."/>
            <person name="Saw J.H."/>
            <person name="Jorgensen S.L."/>
            <person name="Zaremba-Niedzwiedzka K."/>
            <person name="Martijn J."/>
            <person name="Lind A.E."/>
            <person name="van Eijk R."/>
            <person name="Schleper C."/>
            <person name="Guy L."/>
            <person name="Ettema T.J."/>
        </authorList>
    </citation>
    <scope>NUCLEOTIDE SEQUENCE</scope>
</reference>
<dbReference type="Pfam" id="PF01314">
    <property type="entry name" value="AFOR_C"/>
    <property type="match status" value="1"/>
</dbReference>
<dbReference type="SUPFAM" id="SSF56228">
    <property type="entry name" value="Aldehyde ferredoxin oxidoreductase, N-terminal domain"/>
    <property type="match status" value="1"/>
</dbReference>
<gene>
    <name evidence="10" type="ORF">LCGC14_1441480</name>
</gene>
<keyword evidence="7" id="KW-0411">Iron-sulfur</keyword>
<name>A0A0F9MMH5_9ZZZZ</name>
<dbReference type="Gene3D" id="3.60.9.10">
    <property type="entry name" value="Aldehyde ferredoxin oxidoreductase, N-terminal domain"/>
    <property type="match status" value="1"/>
</dbReference>
<dbReference type="GO" id="GO:0046872">
    <property type="term" value="F:metal ion binding"/>
    <property type="evidence" value="ECO:0007669"/>
    <property type="project" value="UniProtKB-KW"/>
</dbReference>
<dbReference type="InterPro" id="IPR013983">
    <property type="entry name" value="Ald_Fedxn_OxRdtase_N"/>
</dbReference>
<evidence type="ECO:0000256" key="3">
    <source>
        <dbReference type="ARBA" id="ARBA00022485"/>
    </source>
</evidence>
<dbReference type="InterPro" id="IPR051919">
    <property type="entry name" value="W-dependent_AOR"/>
</dbReference>
<keyword evidence="4" id="KW-0479">Metal-binding</keyword>
<dbReference type="SUPFAM" id="SSF48310">
    <property type="entry name" value="Aldehyde ferredoxin oxidoreductase, C-terminal domains"/>
    <property type="match status" value="1"/>
</dbReference>